<name>A0ABW9ZAI5_9FLAO</name>
<evidence type="ECO:0000256" key="1">
    <source>
        <dbReference type="ARBA" id="ARBA00004571"/>
    </source>
</evidence>
<evidence type="ECO:0000256" key="7">
    <source>
        <dbReference type="ARBA" id="ARBA00023136"/>
    </source>
</evidence>
<dbReference type="SUPFAM" id="SSF49464">
    <property type="entry name" value="Carboxypeptidase regulatory domain-like"/>
    <property type="match status" value="1"/>
</dbReference>
<dbReference type="Pfam" id="PF07715">
    <property type="entry name" value="Plug"/>
    <property type="match status" value="1"/>
</dbReference>
<comment type="subcellular location">
    <subcellularLocation>
        <location evidence="1 10">Cell outer membrane</location>
        <topology evidence="1 10">Multi-pass membrane protein</topology>
    </subcellularLocation>
</comment>
<dbReference type="InterPro" id="IPR008969">
    <property type="entry name" value="CarboxyPept-like_regulatory"/>
</dbReference>
<keyword evidence="2 10" id="KW-0813">Transport</keyword>
<keyword evidence="4 10" id="KW-0812">Transmembrane</keyword>
<keyword evidence="15" id="KW-1185">Reference proteome</keyword>
<keyword evidence="9 10" id="KW-0998">Cell outer membrane</keyword>
<evidence type="ECO:0000256" key="3">
    <source>
        <dbReference type="ARBA" id="ARBA00022452"/>
    </source>
</evidence>
<evidence type="ECO:0000256" key="11">
    <source>
        <dbReference type="RuleBase" id="RU003357"/>
    </source>
</evidence>
<evidence type="ECO:0000256" key="6">
    <source>
        <dbReference type="ARBA" id="ARBA00023077"/>
    </source>
</evidence>
<dbReference type="PANTHER" id="PTHR30069">
    <property type="entry name" value="TONB-DEPENDENT OUTER MEMBRANE RECEPTOR"/>
    <property type="match status" value="1"/>
</dbReference>
<dbReference type="PROSITE" id="PS52016">
    <property type="entry name" value="TONB_DEPENDENT_REC_3"/>
    <property type="match status" value="1"/>
</dbReference>
<evidence type="ECO:0000256" key="2">
    <source>
        <dbReference type="ARBA" id="ARBA00022448"/>
    </source>
</evidence>
<dbReference type="Pfam" id="PF00593">
    <property type="entry name" value="TonB_dep_Rec_b-barrel"/>
    <property type="match status" value="1"/>
</dbReference>
<keyword evidence="7 10" id="KW-0472">Membrane</keyword>
<organism evidence="14 15">
    <name type="scientific">Flavobacterium ichthyis</name>
    <dbReference type="NCBI Taxonomy" id="2698827"/>
    <lineage>
        <taxon>Bacteria</taxon>
        <taxon>Pseudomonadati</taxon>
        <taxon>Bacteroidota</taxon>
        <taxon>Flavobacteriia</taxon>
        <taxon>Flavobacteriales</taxon>
        <taxon>Flavobacteriaceae</taxon>
        <taxon>Flavobacterium</taxon>
    </lineage>
</organism>
<evidence type="ECO:0000256" key="10">
    <source>
        <dbReference type="PROSITE-ProRule" id="PRU01360"/>
    </source>
</evidence>
<dbReference type="SUPFAM" id="SSF56935">
    <property type="entry name" value="Porins"/>
    <property type="match status" value="1"/>
</dbReference>
<evidence type="ECO:0000259" key="12">
    <source>
        <dbReference type="Pfam" id="PF00593"/>
    </source>
</evidence>
<dbReference type="InterPro" id="IPR037066">
    <property type="entry name" value="Plug_dom_sf"/>
</dbReference>
<dbReference type="Gene3D" id="2.40.170.20">
    <property type="entry name" value="TonB-dependent receptor, beta-barrel domain"/>
    <property type="match status" value="1"/>
</dbReference>
<reference evidence="15" key="1">
    <citation type="submission" date="2020-01" db="EMBL/GenBank/DDBJ databases">
        <title>Sphingomonas sp. strain CSW-10.</title>
        <authorList>
            <person name="Chen W.-M."/>
        </authorList>
    </citation>
    <scope>NUCLEOTIDE SEQUENCE [LARGE SCALE GENOMIC DNA]</scope>
    <source>
        <strain evidence="15">NST-5</strain>
    </source>
</reference>
<dbReference type="InterPro" id="IPR039426">
    <property type="entry name" value="TonB-dep_rcpt-like"/>
</dbReference>
<dbReference type="InterPro" id="IPR000531">
    <property type="entry name" value="Beta-barrel_TonB"/>
</dbReference>
<dbReference type="Gene3D" id="2.60.40.1120">
    <property type="entry name" value="Carboxypeptidase-like, regulatory domain"/>
    <property type="match status" value="1"/>
</dbReference>
<dbReference type="Gene3D" id="2.170.130.10">
    <property type="entry name" value="TonB-dependent receptor, plug domain"/>
    <property type="match status" value="1"/>
</dbReference>
<evidence type="ECO:0000256" key="9">
    <source>
        <dbReference type="ARBA" id="ARBA00023237"/>
    </source>
</evidence>
<evidence type="ECO:0000259" key="13">
    <source>
        <dbReference type="Pfam" id="PF07715"/>
    </source>
</evidence>
<evidence type="ECO:0000256" key="5">
    <source>
        <dbReference type="ARBA" id="ARBA00022729"/>
    </source>
</evidence>
<evidence type="ECO:0000256" key="8">
    <source>
        <dbReference type="ARBA" id="ARBA00023170"/>
    </source>
</evidence>
<gene>
    <name evidence="14" type="ORF">GV828_11945</name>
</gene>
<dbReference type="Proteomes" id="UP000798602">
    <property type="component" value="Unassembled WGS sequence"/>
</dbReference>
<dbReference type="InterPro" id="IPR036942">
    <property type="entry name" value="Beta-barrel_TonB_sf"/>
</dbReference>
<keyword evidence="6 11" id="KW-0798">TonB box</keyword>
<keyword evidence="3 10" id="KW-1134">Transmembrane beta strand</keyword>
<keyword evidence="5" id="KW-0732">Signal</keyword>
<feature type="domain" description="TonB-dependent receptor plug" evidence="13">
    <location>
        <begin position="127"/>
        <end position="229"/>
    </location>
</feature>
<keyword evidence="8 14" id="KW-0675">Receptor</keyword>
<feature type="domain" description="TonB-dependent receptor-like beta-barrel" evidence="12">
    <location>
        <begin position="370"/>
        <end position="767"/>
    </location>
</feature>
<dbReference type="PANTHER" id="PTHR30069:SF29">
    <property type="entry name" value="HEMOGLOBIN AND HEMOGLOBIN-HAPTOGLOBIN-BINDING PROTEIN 1-RELATED"/>
    <property type="match status" value="1"/>
</dbReference>
<protein>
    <submittedName>
        <fullName evidence="14">TonB-dependent receptor</fullName>
    </submittedName>
</protein>
<evidence type="ECO:0000313" key="14">
    <source>
        <dbReference type="EMBL" id="NBL65912.1"/>
    </source>
</evidence>
<proteinExistence type="inferred from homology"/>
<accession>A0ABW9ZAI5</accession>
<evidence type="ECO:0000313" key="15">
    <source>
        <dbReference type="Proteomes" id="UP000798602"/>
    </source>
</evidence>
<comment type="similarity">
    <text evidence="10 11">Belongs to the TonB-dependent receptor family.</text>
</comment>
<comment type="caution">
    <text evidence="14">The sequence shown here is derived from an EMBL/GenBank/DDBJ whole genome shotgun (WGS) entry which is preliminary data.</text>
</comment>
<dbReference type="Pfam" id="PF13715">
    <property type="entry name" value="CarbopepD_reg_2"/>
    <property type="match status" value="1"/>
</dbReference>
<evidence type="ECO:0000256" key="4">
    <source>
        <dbReference type="ARBA" id="ARBA00022692"/>
    </source>
</evidence>
<dbReference type="EMBL" id="JAABLM010000017">
    <property type="protein sequence ID" value="NBL65912.1"/>
    <property type="molecule type" value="Genomic_DNA"/>
</dbReference>
<sequence>MIIFQTLKIMRFFIFLGFLCLGIPSICFAQFTFSGMVVNAQNQPLPGSIVTFSQYQTVTETNGKFQFTNIASGKYRLEVSFIGYQKKVQNIAINSNQNVKIVLTPETKILESVTVTAENQPKQLQHKTSTSIEVVTENFLKKNLSGSLMQTLERVGGISTIAIGSGQSKPIIRGLGFNRVVVAENGVKHESQQWGSDHGLEIDQFSVNKIKIVKGPSSLAFGSDAIGGVVEIEKAKAPEKNTFGGNLDLTTKTNNDLYGGSLNLFGRKNSLFFDARITSMDYADYKVPVDFINIYSYQAPLFKNRMRNTAGKELNLHFNFGVMKDNFSSIFYVSNFKMKSGLFANAHGLEPRNVDTDLHDFSPRDIQNPYQDVNHFKVINRTKFTFEKHRLELELGYQNNFREEFSDYIPHGFMPSNYPENLRYPETLERGFSKNVYSLNAKDIFSAGNHQITMGFNGEHQDNNIDGWGFVIPEFEQTNAGIFALDQFKINEKLLVNAGIRYDFGQITTGNYFDWFASPINDTEAFLQRATALKRNFGNISWGIGANYNLENFSYRINVGKSFRMPIAKELASNGVNYHQFSYELGNANLNPEEAYQFDLGLTFEKNNFSADLSPFFNYFTNYIYLNPTANFDYSYGAGNQIYEYTQSEVMQYGAELKLNYRFTQNYSAEIIGEYIYSEQLSGAKKGFTLPFSPPASVLFNFSYNGNLGKNFPNAFAGIDFKYVAAQNLIVPPENKTPDYQLINLQFGTDFFLSKQKIGVYFQVQNLLNSKNFNHTSFYRLIGVPEPGRNFVMNVKIPFLF</sequence>
<dbReference type="InterPro" id="IPR012910">
    <property type="entry name" value="Plug_dom"/>
</dbReference>